<comment type="caution">
    <text evidence="2">The sequence shown here is derived from an EMBL/GenBank/DDBJ whole genome shotgun (WGS) entry which is preliminary data.</text>
</comment>
<name>A0ABP4UMN9_9ACTN</name>
<keyword evidence="3" id="KW-1185">Reference proteome</keyword>
<reference evidence="3" key="1">
    <citation type="journal article" date="2019" name="Int. J. Syst. Evol. Microbiol.">
        <title>The Global Catalogue of Microorganisms (GCM) 10K type strain sequencing project: providing services to taxonomists for standard genome sequencing and annotation.</title>
        <authorList>
            <consortium name="The Broad Institute Genomics Platform"/>
            <consortium name="The Broad Institute Genome Sequencing Center for Infectious Disease"/>
            <person name="Wu L."/>
            <person name="Ma J."/>
        </authorList>
    </citation>
    <scope>NUCLEOTIDE SEQUENCE [LARGE SCALE GENOMIC DNA]</scope>
    <source>
        <strain evidence="3">JCM 13244</strain>
    </source>
</reference>
<proteinExistence type="predicted"/>
<evidence type="ECO:0000313" key="2">
    <source>
        <dbReference type="EMBL" id="GAA1708369.1"/>
    </source>
</evidence>
<feature type="transmembrane region" description="Helical" evidence="1">
    <location>
        <begin position="286"/>
        <end position="310"/>
    </location>
</feature>
<keyword evidence="1" id="KW-0812">Transmembrane</keyword>
<sequence length="450" mass="48628">MQSPTGDNAQSTARSGLQAGSGLPFDRRVVILLEIADDPNEIALAEELFDHRGWPARPAEEPERVGCPPERVARVVEVRLTGAREGAVERALGLVDRLAVAASLNMWARDAVLLEHEPERYTAWRVSPAVGVPQPGRVVRTVEPRGRAGALADLRARELAGHVHASDVDLHPADEPSIAVRGNVLSVNIGNAVAFLAVVLAAIAHTGWQLTGWFITMLFGLPWLIWGLRYALRDSPARRTTLWALPLASPLLLPLVTWGGGLVQDRYIGSFGIPSDSVHAGTLDRLWAGALLVGAMLYCVALRVAAYGWNRRFHANPDAWDLAKAAGAVGEGLIVGIALTVMLSYLHEGAFVEARNAAVHLHEPPPYYGLRPVLVCVQPVTHVAHPERGFPGASYGGTVPLTYPVLTFGPDADRIWLWDPRSGSTFNMSLDDATFEPFDPDFAGKDRPCG</sequence>
<organism evidence="2 3">
    <name type="scientific">Streptomyces yatensis</name>
    <dbReference type="NCBI Taxonomy" id="155177"/>
    <lineage>
        <taxon>Bacteria</taxon>
        <taxon>Bacillati</taxon>
        <taxon>Actinomycetota</taxon>
        <taxon>Actinomycetes</taxon>
        <taxon>Kitasatosporales</taxon>
        <taxon>Streptomycetaceae</taxon>
        <taxon>Streptomyces</taxon>
        <taxon>Streptomyces violaceusniger group</taxon>
    </lineage>
</organism>
<keyword evidence="1" id="KW-0472">Membrane</keyword>
<feature type="transmembrane region" description="Helical" evidence="1">
    <location>
        <begin position="210"/>
        <end position="228"/>
    </location>
</feature>
<feature type="transmembrane region" description="Helical" evidence="1">
    <location>
        <begin position="322"/>
        <end position="346"/>
    </location>
</feature>
<feature type="transmembrane region" description="Helical" evidence="1">
    <location>
        <begin position="184"/>
        <end position="204"/>
    </location>
</feature>
<feature type="transmembrane region" description="Helical" evidence="1">
    <location>
        <begin position="240"/>
        <end position="261"/>
    </location>
</feature>
<evidence type="ECO:0000313" key="3">
    <source>
        <dbReference type="Proteomes" id="UP001499947"/>
    </source>
</evidence>
<gene>
    <name evidence="2" type="ORF">GCM10009680_56560</name>
</gene>
<protein>
    <submittedName>
        <fullName evidence="2">Uncharacterized protein</fullName>
    </submittedName>
</protein>
<dbReference type="EMBL" id="BAAALR010000063">
    <property type="protein sequence ID" value="GAA1708369.1"/>
    <property type="molecule type" value="Genomic_DNA"/>
</dbReference>
<dbReference type="RefSeq" id="WP_211122349.1">
    <property type="nucleotide sequence ID" value="NZ_BAAALR010000063.1"/>
</dbReference>
<keyword evidence="1" id="KW-1133">Transmembrane helix</keyword>
<evidence type="ECO:0000256" key="1">
    <source>
        <dbReference type="SAM" id="Phobius"/>
    </source>
</evidence>
<dbReference type="Proteomes" id="UP001499947">
    <property type="component" value="Unassembled WGS sequence"/>
</dbReference>
<accession>A0ABP4UMN9</accession>